<dbReference type="EMBL" id="ANOH01000003">
    <property type="protein sequence ID" value="EMI58537.1"/>
    <property type="molecule type" value="Genomic_DNA"/>
</dbReference>
<comment type="caution">
    <text evidence="1">The sequence shown here is derived from an EMBL/GenBank/DDBJ whole genome shotgun (WGS) entry which is preliminary data.</text>
</comment>
<evidence type="ECO:0000313" key="1">
    <source>
        <dbReference type="EMBL" id="EMI58537.1"/>
    </source>
</evidence>
<protein>
    <submittedName>
        <fullName evidence="1">Uncharacterized protein</fullName>
    </submittedName>
</protein>
<gene>
    <name evidence="1" type="ORF">RSSM_00064</name>
</gene>
<name>M5UAS6_9BACT</name>
<dbReference type="Proteomes" id="UP000011885">
    <property type="component" value="Unassembled WGS sequence"/>
</dbReference>
<accession>M5UAS6</accession>
<reference evidence="1 2" key="1">
    <citation type="journal article" date="2013" name="Mar. Genomics">
        <title>Expression of sulfatases in Rhodopirellula baltica and the diversity of sulfatases in the genus Rhodopirellula.</title>
        <authorList>
            <person name="Wegner C.E."/>
            <person name="Richter-Heitmann T."/>
            <person name="Klindworth A."/>
            <person name="Klockow C."/>
            <person name="Richter M."/>
            <person name="Achstetter T."/>
            <person name="Glockner F.O."/>
            <person name="Harder J."/>
        </authorList>
    </citation>
    <scope>NUCLEOTIDE SEQUENCE [LARGE SCALE GENOMIC DNA]</scope>
    <source>
        <strain evidence="1 2">SM41</strain>
    </source>
</reference>
<dbReference type="AlphaFoldDB" id="M5UAS6"/>
<sequence length="103" mass="11478">MGTLGIAMPFRPSMPLLTGMFRTKVLRAIIAIPVRGRISLNARAKRRLTLPCNRAITLRNMTLTRVGSASRWPVRMDCNTPMTASLNAHALSQRKFRDACPLT</sequence>
<proteinExistence type="predicted"/>
<evidence type="ECO:0000313" key="2">
    <source>
        <dbReference type="Proteomes" id="UP000011885"/>
    </source>
</evidence>
<keyword evidence="2" id="KW-1185">Reference proteome</keyword>
<organism evidence="1 2">
    <name type="scientific">Rhodopirellula sallentina SM41</name>
    <dbReference type="NCBI Taxonomy" id="1263870"/>
    <lineage>
        <taxon>Bacteria</taxon>
        <taxon>Pseudomonadati</taxon>
        <taxon>Planctomycetota</taxon>
        <taxon>Planctomycetia</taxon>
        <taxon>Pirellulales</taxon>
        <taxon>Pirellulaceae</taxon>
        <taxon>Rhodopirellula</taxon>
    </lineage>
</organism>